<evidence type="ECO:0000259" key="9">
    <source>
        <dbReference type="Pfam" id="PF22600"/>
    </source>
</evidence>
<dbReference type="CDD" id="cd00609">
    <property type="entry name" value="AAT_like"/>
    <property type="match status" value="1"/>
</dbReference>
<gene>
    <name evidence="10" type="ORF">WJX75_008119</name>
</gene>
<keyword evidence="4" id="KW-0479">Metal-binding</keyword>
<dbReference type="SUPFAM" id="SSF81301">
    <property type="entry name" value="Nucleotidyltransferase"/>
    <property type="match status" value="1"/>
</dbReference>
<dbReference type="PANTHER" id="PTHR43807">
    <property type="entry name" value="FI04487P"/>
    <property type="match status" value="1"/>
</dbReference>
<dbReference type="InterPro" id="IPR051326">
    <property type="entry name" value="Kynurenine-oxoglutarate_AT"/>
</dbReference>
<evidence type="ECO:0000256" key="4">
    <source>
        <dbReference type="ARBA" id="ARBA00022723"/>
    </source>
</evidence>
<evidence type="ECO:0000313" key="10">
    <source>
        <dbReference type="EMBL" id="KAK9903530.1"/>
    </source>
</evidence>
<evidence type="ECO:0000259" key="7">
    <source>
        <dbReference type="Pfam" id="PF00155"/>
    </source>
</evidence>
<dbReference type="NCBIfam" id="NF006488">
    <property type="entry name" value="PRK08912.1"/>
    <property type="match status" value="1"/>
</dbReference>
<comment type="caution">
    <text evidence="10">The sequence shown here is derived from an EMBL/GenBank/DDBJ whole genome shotgun (WGS) entry which is preliminary data.</text>
</comment>
<keyword evidence="11" id="KW-1185">Reference proteome</keyword>
<dbReference type="SUPFAM" id="SSF53383">
    <property type="entry name" value="PLP-dependent transferases"/>
    <property type="match status" value="1"/>
</dbReference>
<dbReference type="InterPro" id="IPR004839">
    <property type="entry name" value="Aminotransferase_I/II_large"/>
</dbReference>
<dbReference type="PANTHER" id="PTHR43807:SF20">
    <property type="entry name" value="FI04487P"/>
    <property type="match status" value="1"/>
</dbReference>
<dbReference type="Gene3D" id="3.90.1150.10">
    <property type="entry name" value="Aspartate Aminotransferase, domain 1"/>
    <property type="match status" value="1"/>
</dbReference>
<dbReference type="EMBL" id="JALJOT010000014">
    <property type="protein sequence ID" value="KAK9903530.1"/>
    <property type="molecule type" value="Genomic_DNA"/>
</dbReference>
<proteinExistence type="predicted"/>
<keyword evidence="5" id="KW-0460">Magnesium</keyword>
<keyword evidence="2" id="KW-0032">Aminotransferase</keyword>
<keyword evidence="3" id="KW-0808">Transferase</keyword>
<dbReference type="Gene3D" id="3.40.640.10">
    <property type="entry name" value="Type I PLP-dependent aspartate aminotransferase-like (Major domain)"/>
    <property type="match status" value="1"/>
</dbReference>
<dbReference type="InterPro" id="IPR015424">
    <property type="entry name" value="PyrdxlP-dep_Trfase"/>
</dbReference>
<name>A0ABR2YEJ9_9CHLO</name>
<evidence type="ECO:0000256" key="2">
    <source>
        <dbReference type="ARBA" id="ARBA00022576"/>
    </source>
</evidence>
<feature type="domain" description="PAP-associated" evidence="8">
    <location>
        <begin position="198"/>
        <end position="251"/>
    </location>
</feature>
<dbReference type="Pfam" id="PF03828">
    <property type="entry name" value="PAP_assoc"/>
    <property type="match status" value="1"/>
</dbReference>
<comment type="cofactor">
    <cofactor evidence="1">
        <name>pyridoxal 5'-phosphate</name>
        <dbReference type="ChEBI" id="CHEBI:597326"/>
    </cofactor>
</comment>
<accession>A0ABR2YEJ9</accession>
<dbReference type="InterPro" id="IPR015421">
    <property type="entry name" value="PyrdxlP-dep_Trfase_major"/>
</dbReference>
<feature type="domain" description="Poly(A) RNA polymerase mitochondrial-like central palm" evidence="9">
    <location>
        <begin position="3"/>
        <end position="132"/>
    </location>
</feature>
<sequence>MAQASPTHEEMEAVKELERIVREAAVAIWPNCAVGLFGSQSSSMALPGSDVDITILNVGGPPKKGASGFTLKQRKTVVQELRRLLKSLGKLKLVCEKAQVIPARIPIVKCYLKVHGMKIAADISMGVKNGVEAVPFIMEQVQFFGPSLRALTVVMKALLKQRNLNERVSGGLGSYCILNVVMAHLIRKGVRATSTADLGHLLLSLLHFLGRDMDCSRQAISVRMGGIVEKQLEWQQQGRPFLLAVEDPQQPGTDIGSGSFNIQQVRSCVARAHDVLHASCCSAAVGGVVPQAASWAAVQAEGQTFSLSTPQRSEFPLLDTILNTSLALDRTPVASQARMDLSSKPAAKLKVKAKRSVQAKRLGAAAAKHAHDPAAGGKVQQAHKSINLGQGFPDEEGPDEMKIRVGAAVFEQSNQYPPMFGVPEARQAVARHSAAHSGLAVDWQTETLITVGATEALASAFMGLLNRGDEVIFFDPQYDAYIPLCIANGGVPKVVKLDSSDWSVPHDQLAAAFNERTKLILINSPHNPTGKVFSTEDLQFIGDLCKEWGAYAVLDEVYEHLVFEGSKHVSLRTLPGMHDRCIRIGSAGKTFSLTAWKVGWLTGPPALISAVAKAHQFITFTVPSAMQHAVAYGLDHEASFYRGLGESLHKKRLFLEKQLMDVGFRVLPAQGTYFLVADFRPLVPDDSNEDDVQFCQRLTVEAGVTALPVSAFYASKDPPRSLIRFCFCKDDEKLQQACAQLKKYFSEKSV</sequence>
<feature type="domain" description="Aminotransferase class I/classII large" evidence="7">
    <location>
        <begin position="386"/>
        <end position="740"/>
    </location>
</feature>
<dbReference type="InterPro" id="IPR043519">
    <property type="entry name" value="NT_sf"/>
</dbReference>
<dbReference type="SUPFAM" id="SSF81631">
    <property type="entry name" value="PAP/OAS1 substrate-binding domain"/>
    <property type="match status" value="1"/>
</dbReference>
<evidence type="ECO:0000256" key="1">
    <source>
        <dbReference type="ARBA" id="ARBA00001933"/>
    </source>
</evidence>
<evidence type="ECO:0008006" key="12">
    <source>
        <dbReference type="Google" id="ProtNLM"/>
    </source>
</evidence>
<evidence type="ECO:0000256" key="5">
    <source>
        <dbReference type="ARBA" id="ARBA00022842"/>
    </source>
</evidence>
<protein>
    <recommendedName>
        <fullName evidence="12">PLP-dependent transferase</fullName>
    </recommendedName>
</protein>
<evidence type="ECO:0000256" key="3">
    <source>
        <dbReference type="ARBA" id="ARBA00022679"/>
    </source>
</evidence>
<dbReference type="Proteomes" id="UP001491310">
    <property type="component" value="Unassembled WGS sequence"/>
</dbReference>
<dbReference type="Gene3D" id="3.30.460.10">
    <property type="entry name" value="Beta Polymerase, domain 2"/>
    <property type="match status" value="1"/>
</dbReference>
<dbReference type="Pfam" id="PF22600">
    <property type="entry name" value="MTPAP-like_central"/>
    <property type="match status" value="1"/>
</dbReference>
<evidence type="ECO:0000313" key="11">
    <source>
        <dbReference type="Proteomes" id="UP001491310"/>
    </source>
</evidence>
<organism evidence="10 11">
    <name type="scientific">Coccomyxa subellipsoidea</name>
    <dbReference type="NCBI Taxonomy" id="248742"/>
    <lineage>
        <taxon>Eukaryota</taxon>
        <taxon>Viridiplantae</taxon>
        <taxon>Chlorophyta</taxon>
        <taxon>core chlorophytes</taxon>
        <taxon>Trebouxiophyceae</taxon>
        <taxon>Trebouxiophyceae incertae sedis</taxon>
        <taxon>Coccomyxaceae</taxon>
        <taxon>Coccomyxa</taxon>
    </lineage>
</organism>
<dbReference type="CDD" id="cd05402">
    <property type="entry name" value="NT_PAP_TUTase"/>
    <property type="match status" value="1"/>
</dbReference>
<evidence type="ECO:0000256" key="6">
    <source>
        <dbReference type="ARBA" id="ARBA00022898"/>
    </source>
</evidence>
<dbReference type="Gene3D" id="1.10.1410.10">
    <property type="match status" value="1"/>
</dbReference>
<dbReference type="Pfam" id="PF00155">
    <property type="entry name" value="Aminotran_1_2"/>
    <property type="match status" value="1"/>
</dbReference>
<dbReference type="InterPro" id="IPR054708">
    <property type="entry name" value="MTPAP-like_central"/>
</dbReference>
<keyword evidence="6" id="KW-0663">Pyridoxal phosphate</keyword>
<reference evidence="10 11" key="1">
    <citation type="journal article" date="2024" name="Nat. Commun.">
        <title>Phylogenomics reveals the evolutionary origins of lichenization in chlorophyte algae.</title>
        <authorList>
            <person name="Puginier C."/>
            <person name="Libourel C."/>
            <person name="Otte J."/>
            <person name="Skaloud P."/>
            <person name="Haon M."/>
            <person name="Grisel S."/>
            <person name="Petersen M."/>
            <person name="Berrin J.G."/>
            <person name="Delaux P.M."/>
            <person name="Dal Grande F."/>
            <person name="Keller J."/>
        </authorList>
    </citation>
    <scope>NUCLEOTIDE SEQUENCE [LARGE SCALE GENOMIC DNA]</scope>
    <source>
        <strain evidence="10 11">SAG 216-7</strain>
    </source>
</reference>
<evidence type="ECO:0000259" key="8">
    <source>
        <dbReference type="Pfam" id="PF03828"/>
    </source>
</evidence>
<dbReference type="InterPro" id="IPR015422">
    <property type="entry name" value="PyrdxlP-dep_Trfase_small"/>
</dbReference>
<dbReference type="InterPro" id="IPR002058">
    <property type="entry name" value="PAP_assoc"/>
</dbReference>